<dbReference type="GO" id="GO:0004930">
    <property type="term" value="F:G protein-coupled receptor activity"/>
    <property type="evidence" value="ECO:0007669"/>
    <property type="project" value="UniProtKB-KW"/>
</dbReference>
<keyword evidence="4 12" id="KW-0812">Transmembrane</keyword>
<comment type="similarity">
    <text evidence="2">Belongs to the G-protein coupled receptor 3 family.</text>
</comment>
<evidence type="ECO:0000313" key="14">
    <source>
        <dbReference type="Proteomes" id="UP000095284"/>
    </source>
</evidence>
<name>A0A1I7RV90_BURXY</name>
<keyword evidence="7 12" id="KW-0472">Membrane</keyword>
<comment type="subcellular location">
    <subcellularLocation>
        <location evidence="1">Cell membrane</location>
        <topology evidence="1">Multi-pass membrane protein</topology>
    </subcellularLocation>
</comment>
<feature type="region of interest" description="Disordered" evidence="11">
    <location>
        <begin position="82"/>
        <end position="112"/>
    </location>
</feature>
<feature type="region of interest" description="Disordered" evidence="11">
    <location>
        <begin position="210"/>
        <end position="229"/>
    </location>
</feature>
<dbReference type="InterPro" id="IPR043458">
    <property type="entry name" value="GPR158/179"/>
</dbReference>
<evidence type="ECO:0000259" key="13">
    <source>
        <dbReference type="Pfam" id="PF00003"/>
    </source>
</evidence>
<feature type="region of interest" description="Disordered" evidence="11">
    <location>
        <begin position="816"/>
        <end position="867"/>
    </location>
</feature>
<keyword evidence="9" id="KW-0325">Glycoprotein</keyword>
<dbReference type="AlphaFoldDB" id="A0A1I7RV90"/>
<feature type="transmembrane region" description="Helical" evidence="12">
    <location>
        <begin position="654"/>
        <end position="673"/>
    </location>
</feature>
<reference evidence="15" key="1">
    <citation type="submission" date="2016-11" db="UniProtKB">
        <authorList>
            <consortium name="WormBaseParasite"/>
        </authorList>
    </citation>
    <scope>IDENTIFICATION</scope>
</reference>
<feature type="transmembrane region" description="Helical" evidence="12">
    <location>
        <begin position="571"/>
        <end position="592"/>
    </location>
</feature>
<dbReference type="PANTHER" id="PTHR32546:SF26">
    <property type="entry name" value="SMOG, ISOFORM D"/>
    <property type="match status" value="1"/>
</dbReference>
<evidence type="ECO:0000256" key="7">
    <source>
        <dbReference type="ARBA" id="ARBA00023136"/>
    </source>
</evidence>
<proteinExistence type="inferred from homology"/>
<keyword evidence="6" id="KW-0297">G-protein coupled receptor</keyword>
<dbReference type="GO" id="GO:0005886">
    <property type="term" value="C:plasma membrane"/>
    <property type="evidence" value="ECO:0007669"/>
    <property type="project" value="UniProtKB-SubCell"/>
</dbReference>
<accession>A0A1I7RV90</accession>
<feature type="domain" description="G-protein coupled receptors family 3 profile" evidence="13">
    <location>
        <begin position="507"/>
        <end position="740"/>
    </location>
</feature>
<dbReference type="WBParaSite" id="BXY_0465100.1">
    <property type="protein sequence ID" value="BXY_0465100.1"/>
    <property type="gene ID" value="BXY_0465100"/>
</dbReference>
<dbReference type="Pfam" id="PF00003">
    <property type="entry name" value="7tm_3"/>
    <property type="match status" value="1"/>
</dbReference>
<feature type="transmembrane region" description="Helical" evidence="12">
    <location>
        <begin position="507"/>
        <end position="527"/>
    </location>
</feature>
<feature type="transmembrane region" description="Helical" evidence="12">
    <location>
        <begin position="716"/>
        <end position="743"/>
    </location>
</feature>
<evidence type="ECO:0000256" key="3">
    <source>
        <dbReference type="ARBA" id="ARBA00022475"/>
    </source>
</evidence>
<evidence type="ECO:0000313" key="15">
    <source>
        <dbReference type="WBParaSite" id="BXY_0465100.1"/>
    </source>
</evidence>
<dbReference type="Proteomes" id="UP000095284">
    <property type="component" value="Unplaced"/>
</dbReference>
<keyword evidence="10" id="KW-0807">Transducer</keyword>
<feature type="transmembrane region" description="Helical" evidence="12">
    <location>
        <begin position="613"/>
        <end position="634"/>
    </location>
</feature>
<protein>
    <submittedName>
        <fullName evidence="15">G_PROTEIN_RECEP_F3_4 domain-containing protein</fullName>
    </submittedName>
</protein>
<evidence type="ECO:0000256" key="5">
    <source>
        <dbReference type="ARBA" id="ARBA00022989"/>
    </source>
</evidence>
<evidence type="ECO:0000256" key="1">
    <source>
        <dbReference type="ARBA" id="ARBA00004651"/>
    </source>
</evidence>
<feature type="compositionally biased region" description="Low complexity" evidence="11">
    <location>
        <begin position="216"/>
        <end position="229"/>
    </location>
</feature>
<keyword evidence="8" id="KW-0675">Receptor</keyword>
<evidence type="ECO:0000256" key="11">
    <source>
        <dbReference type="SAM" id="MobiDB-lite"/>
    </source>
</evidence>
<evidence type="ECO:0000256" key="8">
    <source>
        <dbReference type="ARBA" id="ARBA00023170"/>
    </source>
</evidence>
<keyword evidence="5 12" id="KW-1133">Transmembrane helix</keyword>
<dbReference type="eggNOG" id="KOG4418">
    <property type="taxonomic scope" value="Eukaryota"/>
</dbReference>
<evidence type="ECO:0000256" key="10">
    <source>
        <dbReference type="ARBA" id="ARBA00023224"/>
    </source>
</evidence>
<feature type="transmembrane region" description="Helical" evidence="12">
    <location>
        <begin position="685"/>
        <end position="704"/>
    </location>
</feature>
<evidence type="ECO:0000256" key="12">
    <source>
        <dbReference type="SAM" id="Phobius"/>
    </source>
</evidence>
<keyword evidence="3" id="KW-1003">Cell membrane</keyword>
<feature type="transmembrane region" description="Helical" evidence="12">
    <location>
        <begin position="539"/>
        <end position="559"/>
    </location>
</feature>
<feature type="region of interest" description="Disordered" evidence="11">
    <location>
        <begin position="21"/>
        <end position="66"/>
    </location>
</feature>
<organism evidence="14 15">
    <name type="scientific">Bursaphelenchus xylophilus</name>
    <name type="common">Pinewood nematode worm</name>
    <name type="synonym">Aphelenchoides xylophilus</name>
    <dbReference type="NCBI Taxonomy" id="6326"/>
    <lineage>
        <taxon>Eukaryota</taxon>
        <taxon>Metazoa</taxon>
        <taxon>Ecdysozoa</taxon>
        <taxon>Nematoda</taxon>
        <taxon>Chromadorea</taxon>
        <taxon>Rhabditida</taxon>
        <taxon>Tylenchina</taxon>
        <taxon>Tylenchomorpha</taxon>
        <taxon>Aphelenchoidea</taxon>
        <taxon>Aphelenchoididae</taxon>
        <taxon>Bursaphelenchus</taxon>
    </lineage>
</organism>
<dbReference type="InterPro" id="IPR017978">
    <property type="entry name" value="GPCR_3_C"/>
</dbReference>
<evidence type="ECO:0000256" key="9">
    <source>
        <dbReference type="ARBA" id="ARBA00023180"/>
    </source>
</evidence>
<evidence type="ECO:0000256" key="4">
    <source>
        <dbReference type="ARBA" id="ARBA00022692"/>
    </source>
</evidence>
<sequence>MIFLQPSLEQFAAQLSDHAPKLAAQPGIRKKREREKNAPNACGSVRRPPLPQRSTRSAVKLSQRFPEESAYRPAEAVVVGRRSDAPVKGAADPADTASRHGQRTDRNTGILPPYQLEDLDRLSGLERLEPAFLQVDHQTWHPEDQEGSSSQILQDPSCRAEMEMDSPSTRDHEFVANGSELGQNLLVTCSSHLDDQNTVPFDEPYVNPVIDENDQASTSSTSACSSCSNLSSYPSNPSTTLNMPSNSPPETVCFVRTLPSDHQTLNLSPDRRRTRAIRTRSSITKRQRITFLIVRMFAVATLVTSLTLASFAVIETASQDGILSRRARNTADGVVNPANKDDLDNLYRQLDDTTTCNRTLDTPLLRQLLNSTIQNMQIQKPVLQWLANVAPRYPYLLEMKNTPLNTTVTKTPLIRPVPGSHGPVHVLHLDCAPSPRWVPVSVYGTATTETFVEMRLPELELNACPFSQCYQSKCSWTSHGDLKVYAKPCCDAESRFCRADWTAMLNLFYILSILFALGSLAMILVVVRERHRQQQEARGWALMELFFVGAAILYTIPLIDWSGTRAHGCAIAIWLREIGFTLFYGSVVLKIYRNLQEYRVRKAHHVIVREQDLLKYLAGFMVITLTGLVAWTLGVQHSTELWNSQWPQCPFESWSWMWTLFELLFLLYGVRLCYKARSSNWVERYQFTAAVCLEILVNMAVQIARYFMRDTGSHDFLFVTAIIKLHLTVSVNIAAIITPKFIVNSETNRRSLSMSGTGNSSRAHPSLAKLRDNLINGTIDFAEIPIIDMNPEDIRAELKRVYTQLRMYKLKNLYQDNPHISKRKGGKKVSDKNTKNRRISIPPASSPKIKRVDEEDEKSDLTVESAPHNVYLSTNKLQFEPNDHSVRV</sequence>
<evidence type="ECO:0000256" key="2">
    <source>
        <dbReference type="ARBA" id="ARBA00007242"/>
    </source>
</evidence>
<evidence type="ECO:0000256" key="6">
    <source>
        <dbReference type="ARBA" id="ARBA00023040"/>
    </source>
</evidence>
<dbReference type="PANTHER" id="PTHR32546">
    <property type="entry name" value="G-PROTEIN COUPLED RECEPTOR 158-RELATED"/>
    <property type="match status" value="1"/>
</dbReference>